<dbReference type="EC" id="3.2.2.27" evidence="4 9"/>
<keyword evidence="13" id="KW-0326">Glycosidase</keyword>
<dbReference type="Pfam" id="PF03167">
    <property type="entry name" value="UDG"/>
    <property type="match status" value="1"/>
</dbReference>
<dbReference type="InterPro" id="IPR005122">
    <property type="entry name" value="Uracil-DNA_glycosylase-like"/>
</dbReference>
<evidence type="ECO:0000259" key="12">
    <source>
        <dbReference type="SMART" id="SM00986"/>
    </source>
</evidence>
<dbReference type="SMART" id="SM00986">
    <property type="entry name" value="UDG"/>
    <property type="match status" value="1"/>
</dbReference>
<feature type="domain" description="Uracil-DNA glycosylase-like" evidence="12">
    <location>
        <begin position="48"/>
        <end position="206"/>
    </location>
</feature>
<keyword evidence="9" id="KW-0963">Cytoplasm</keyword>
<evidence type="ECO:0000256" key="11">
    <source>
        <dbReference type="RuleBase" id="RU003780"/>
    </source>
</evidence>
<evidence type="ECO:0000256" key="8">
    <source>
        <dbReference type="ARBA" id="ARBA00023204"/>
    </source>
</evidence>
<dbReference type="NCBIfam" id="TIGR00628">
    <property type="entry name" value="ung"/>
    <property type="match status" value="1"/>
</dbReference>
<dbReference type="HAMAP" id="MF_00148">
    <property type="entry name" value="UDG"/>
    <property type="match status" value="1"/>
</dbReference>
<evidence type="ECO:0000313" key="13">
    <source>
        <dbReference type="EMBL" id="MET3682284.1"/>
    </source>
</evidence>
<dbReference type="PROSITE" id="PS00130">
    <property type="entry name" value="U_DNA_GLYCOSYLASE"/>
    <property type="match status" value="1"/>
</dbReference>
<organism evidence="13 14">
    <name type="scientific">Alkalibacillus flavidus</name>
    <dbReference type="NCBI Taxonomy" id="546021"/>
    <lineage>
        <taxon>Bacteria</taxon>
        <taxon>Bacillati</taxon>
        <taxon>Bacillota</taxon>
        <taxon>Bacilli</taxon>
        <taxon>Bacillales</taxon>
        <taxon>Bacillaceae</taxon>
        <taxon>Alkalibacillus</taxon>
    </lineage>
</organism>
<evidence type="ECO:0000313" key="14">
    <source>
        <dbReference type="Proteomes" id="UP001549167"/>
    </source>
</evidence>
<keyword evidence="6 9" id="KW-0227">DNA damage</keyword>
<evidence type="ECO:0000256" key="9">
    <source>
        <dbReference type="HAMAP-Rule" id="MF_00148"/>
    </source>
</evidence>
<dbReference type="SUPFAM" id="SSF52141">
    <property type="entry name" value="Uracil-DNA glycosylase-like"/>
    <property type="match status" value="1"/>
</dbReference>
<evidence type="ECO:0000256" key="5">
    <source>
        <dbReference type="ARBA" id="ARBA00018429"/>
    </source>
</evidence>
<keyword evidence="8 9" id="KW-0234">DNA repair</keyword>
<evidence type="ECO:0000256" key="3">
    <source>
        <dbReference type="ARBA" id="ARBA00008184"/>
    </source>
</evidence>
<gene>
    <name evidence="9" type="primary">ung</name>
    <name evidence="13" type="ORF">ABID56_000363</name>
</gene>
<dbReference type="InterPro" id="IPR002043">
    <property type="entry name" value="UDG_fam1"/>
</dbReference>
<keyword evidence="14" id="KW-1185">Reference proteome</keyword>
<comment type="subcellular location">
    <subcellularLocation>
        <location evidence="9">Cytoplasm</location>
    </subcellularLocation>
</comment>
<dbReference type="SMART" id="SM00987">
    <property type="entry name" value="UreE_C"/>
    <property type="match status" value="1"/>
</dbReference>
<dbReference type="Proteomes" id="UP001549167">
    <property type="component" value="Unassembled WGS sequence"/>
</dbReference>
<evidence type="ECO:0000256" key="4">
    <source>
        <dbReference type="ARBA" id="ARBA00012030"/>
    </source>
</evidence>
<comment type="function">
    <text evidence="2 9 11">Excises uracil residues from the DNA which can arise as a result of misincorporation of dUMP residues by DNA polymerase or due to deamination of cytosine.</text>
</comment>
<evidence type="ECO:0000256" key="7">
    <source>
        <dbReference type="ARBA" id="ARBA00022801"/>
    </source>
</evidence>
<dbReference type="PANTHER" id="PTHR11264">
    <property type="entry name" value="URACIL-DNA GLYCOSYLASE"/>
    <property type="match status" value="1"/>
</dbReference>
<evidence type="ECO:0000256" key="6">
    <source>
        <dbReference type="ARBA" id="ARBA00022763"/>
    </source>
</evidence>
<evidence type="ECO:0000256" key="2">
    <source>
        <dbReference type="ARBA" id="ARBA00002631"/>
    </source>
</evidence>
<dbReference type="InterPro" id="IPR036895">
    <property type="entry name" value="Uracil-DNA_glycosylase-like_sf"/>
</dbReference>
<proteinExistence type="inferred from homology"/>
<evidence type="ECO:0000256" key="10">
    <source>
        <dbReference type="PROSITE-ProRule" id="PRU10072"/>
    </source>
</evidence>
<dbReference type="NCBIfam" id="NF003592">
    <property type="entry name" value="PRK05254.1-5"/>
    <property type="match status" value="1"/>
</dbReference>
<accession>A0ABV2KSD6</accession>
<comment type="similarity">
    <text evidence="3 9 11">Belongs to the uracil-DNA glycosylase (UDG) superfamily. UNG family.</text>
</comment>
<feature type="active site" description="Proton acceptor" evidence="9 10">
    <location>
        <position position="63"/>
    </location>
</feature>
<dbReference type="EMBL" id="JBEPMX010000001">
    <property type="protein sequence ID" value="MET3682284.1"/>
    <property type="molecule type" value="Genomic_DNA"/>
</dbReference>
<dbReference type="NCBIfam" id="NF003588">
    <property type="entry name" value="PRK05254.1-1"/>
    <property type="match status" value="1"/>
</dbReference>
<keyword evidence="7 9" id="KW-0378">Hydrolase</keyword>
<dbReference type="InterPro" id="IPR018085">
    <property type="entry name" value="Ura-DNA_Glyclase_AS"/>
</dbReference>
<comment type="caution">
    <text evidence="13">The sequence shown here is derived from an EMBL/GenBank/DDBJ whole genome shotgun (WGS) entry which is preliminary data.</text>
</comment>
<dbReference type="CDD" id="cd10027">
    <property type="entry name" value="UDG-F1-like"/>
    <property type="match status" value="1"/>
</dbReference>
<dbReference type="Gene3D" id="3.40.470.10">
    <property type="entry name" value="Uracil-DNA glycosylase-like domain"/>
    <property type="match status" value="1"/>
</dbReference>
<dbReference type="RefSeq" id="WP_354218787.1">
    <property type="nucleotide sequence ID" value="NZ_JBEPMX010000001.1"/>
</dbReference>
<evidence type="ECO:0000256" key="1">
    <source>
        <dbReference type="ARBA" id="ARBA00001400"/>
    </source>
</evidence>
<sequence length="220" mass="25182">MILPDDWENYLAHEIEKPYFKDIMQYVNEQYEQSVVYPPKEDVFKAFELTPFNHVKVVLLGQDPYHQPQQANGLSFSVTRGVALPPSLRNMSKELSEDVGCSLPHGDLTEWAKQGVMLLNTSLTVRHNEANSHRSIGWQAFTDQVIRIISDKHDHVVFMLLGKQAYQKAALIHSRHTVIHTPHPSPLSAYRGFIGSRVFSQVNLALNEHRQTPINWCLSQ</sequence>
<dbReference type="GO" id="GO:0004844">
    <property type="term" value="F:uracil DNA N-glycosylase activity"/>
    <property type="evidence" value="ECO:0007669"/>
    <property type="project" value="UniProtKB-EC"/>
</dbReference>
<dbReference type="NCBIfam" id="NF003589">
    <property type="entry name" value="PRK05254.1-2"/>
    <property type="match status" value="1"/>
</dbReference>
<reference evidence="13 14" key="1">
    <citation type="submission" date="2024-06" db="EMBL/GenBank/DDBJ databases">
        <title>Genomic Encyclopedia of Type Strains, Phase IV (KMG-IV): sequencing the most valuable type-strain genomes for metagenomic binning, comparative biology and taxonomic classification.</title>
        <authorList>
            <person name="Goeker M."/>
        </authorList>
    </citation>
    <scope>NUCLEOTIDE SEQUENCE [LARGE SCALE GENOMIC DNA]</scope>
    <source>
        <strain evidence="13 14">DSM 23520</strain>
    </source>
</reference>
<dbReference type="PANTHER" id="PTHR11264:SF0">
    <property type="entry name" value="URACIL-DNA GLYCOSYLASE"/>
    <property type="match status" value="1"/>
</dbReference>
<protein>
    <recommendedName>
        <fullName evidence="5 9">Uracil-DNA glycosylase</fullName>
        <shortName evidence="9">UDG</shortName>
        <ecNumber evidence="4 9">3.2.2.27</ecNumber>
    </recommendedName>
</protein>
<comment type="catalytic activity">
    <reaction evidence="1 9 11">
        <text>Hydrolyzes single-stranded DNA or mismatched double-stranded DNA and polynucleotides, releasing free uracil.</text>
        <dbReference type="EC" id="3.2.2.27"/>
    </reaction>
</comment>
<name>A0ABV2KSD6_9BACI</name>